<dbReference type="PANTHER" id="PTHR43150:SF2">
    <property type="entry name" value="HYPERKINETIC, ISOFORM M"/>
    <property type="match status" value="1"/>
</dbReference>
<evidence type="ECO:0000313" key="5">
    <source>
        <dbReference type="Proteomes" id="UP000688947"/>
    </source>
</evidence>
<proteinExistence type="predicted"/>
<dbReference type="VEuPathDB" id="FungiDB:PC110_g9931"/>
<organism evidence="4 5">
    <name type="scientific">Phytophthora cactorum</name>
    <dbReference type="NCBI Taxonomy" id="29920"/>
    <lineage>
        <taxon>Eukaryota</taxon>
        <taxon>Sar</taxon>
        <taxon>Stramenopiles</taxon>
        <taxon>Oomycota</taxon>
        <taxon>Peronosporomycetes</taxon>
        <taxon>Peronosporales</taxon>
        <taxon>Peronosporaceae</taxon>
        <taxon>Phytophthora</taxon>
    </lineage>
</organism>
<comment type="caution">
    <text evidence="4">The sequence shown here is derived from an EMBL/GenBank/DDBJ whole genome shotgun (WGS) entry which is preliminary data.</text>
</comment>
<feature type="domain" description="NADP-dependent oxidoreductase" evidence="3">
    <location>
        <begin position="24"/>
        <end position="335"/>
    </location>
</feature>
<dbReference type="InterPro" id="IPR005399">
    <property type="entry name" value="K_chnl_volt-dep_bsu_KCNAB-rel"/>
</dbReference>
<dbReference type="GO" id="GO:0016491">
    <property type="term" value="F:oxidoreductase activity"/>
    <property type="evidence" value="ECO:0007669"/>
    <property type="project" value="UniProtKB-KW"/>
</dbReference>
<dbReference type="EMBL" id="JAENGZ010001020">
    <property type="protein sequence ID" value="KAG6951385.1"/>
    <property type="molecule type" value="Genomic_DNA"/>
</dbReference>
<protein>
    <recommendedName>
        <fullName evidence="3">NADP-dependent oxidoreductase domain-containing protein</fullName>
    </recommendedName>
</protein>
<gene>
    <name evidence="4" type="ORF">JG687_00013644</name>
</gene>
<dbReference type="Proteomes" id="UP000688947">
    <property type="component" value="Unassembled WGS sequence"/>
</dbReference>
<keyword evidence="1" id="KW-0521">NADP</keyword>
<sequence length="723" mass="81000">MAPNATPTKMTHRFLGDSGLLVSKLSLGSWMDYNEKYTVDGWYEMVKIAYQHGVNFYDTAEIYGNGQAEELLGGAVKKGIAEGLWSREDLVISTKIYNGYKGFTDSGPNDQGNSRKHIVEGIKASLKRLDLEYVDVIFSHRPEPYTPLEETVRAMNFVINQGWAFYWGTSEWLASDIREACEIADRLGMIRPIVEQAQYNIFVRSKVEYEYLDLYKKYKLGLTTWSPLAFGTLTGKYSDGKPDGSRYTSPMFKEGGPFAAGFAERVEMADKLKPIAKELGCSLAQMSMAWAVANEHASTVLIGASRPSQLEENLKALDFVDKITPEVKAKIDEVVKFVPTVSKMDQLALVRGRHFLNTYTTKSQVAMAPNTANPNSTKMTYRFLGNSGLLVSKFSLGSWMWASDDYTVNAWYKMMVTAFQSGVNLFDTAENYGETLAERNMGGAIKKGLEEGVWSREDLVVTAKLFAGTVTWDQSSPNAQGLCRKHIVEGLKASLQRMQLDYVDVVFCHRADALTPIEETVRAMNFVIEQGWAFYWGTSEWLASDIREACEIADRLGLMRPIVEQPQYNIIERNKVEYEFLDLYKKYKLGLTVWSPLCSGALTGKYSSSSVGSRLTTDLKAGPPVRMEMFTKKIEMAEKLKPIAKEVGCSLAQLALAWCVSNEHVSTVLLGASRPSQLEENLQALDFVDKITPEVKAKIDEVVNFVPHAPHQDPLAKLRARHL</sequence>
<name>A0A8T1U3N2_9STRA</name>
<accession>A0A8T1U3N2</accession>
<reference evidence="4" key="1">
    <citation type="submission" date="2021-01" db="EMBL/GenBank/DDBJ databases">
        <title>Phytophthora aleatoria, a newly-described species from Pinus radiata is distinct from Phytophthora cactorum isolates based on comparative genomics.</title>
        <authorList>
            <person name="Mcdougal R."/>
            <person name="Panda P."/>
            <person name="Williams N."/>
            <person name="Studholme D.J."/>
        </authorList>
    </citation>
    <scope>NUCLEOTIDE SEQUENCE</scope>
    <source>
        <strain evidence="4">NZFS 3830</strain>
    </source>
</reference>
<feature type="domain" description="NADP-dependent oxidoreductase" evidence="3">
    <location>
        <begin position="395"/>
        <end position="703"/>
    </location>
</feature>
<keyword evidence="2" id="KW-0560">Oxidoreductase</keyword>
<dbReference type="InterPro" id="IPR023210">
    <property type="entry name" value="NADP_OxRdtase_dom"/>
</dbReference>
<dbReference type="AlphaFoldDB" id="A0A8T1U3N2"/>
<evidence type="ECO:0000259" key="3">
    <source>
        <dbReference type="Pfam" id="PF00248"/>
    </source>
</evidence>
<evidence type="ECO:0000313" key="4">
    <source>
        <dbReference type="EMBL" id="KAG6951385.1"/>
    </source>
</evidence>
<dbReference type="OrthoDB" id="1720422at2759"/>
<evidence type="ECO:0000256" key="2">
    <source>
        <dbReference type="ARBA" id="ARBA00023002"/>
    </source>
</evidence>
<dbReference type="PANTHER" id="PTHR43150">
    <property type="entry name" value="HYPERKINETIC, ISOFORM M"/>
    <property type="match status" value="1"/>
</dbReference>
<dbReference type="VEuPathDB" id="FungiDB:PC110_g9930"/>
<dbReference type="Pfam" id="PF00248">
    <property type="entry name" value="Aldo_ket_red"/>
    <property type="match status" value="2"/>
</dbReference>
<evidence type="ECO:0000256" key="1">
    <source>
        <dbReference type="ARBA" id="ARBA00022857"/>
    </source>
</evidence>